<dbReference type="PROSITE" id="PS50082">
    <property type="entry name" value="WD_REPEATS_2"/>
    <property type="match status" value="3"/>
</dbReference>
<evidence type="ECO:0000313" key="6">
    <source>
        <dbReference type="Proteomes" id="UP000053820"/>
    </source>
</evidence>
<protein>
    <recommendedName>
        <fullName evidence="7">WD40 repeat-like protein</fullName>
    </recommendedName>
</protein>
<dbReference type="InterPro" id="IPR015943">
    <property type="entry name" value="WD40/YVTN_repeat-like_dom_sf"/>
</dbReference>
<dbReference type="Gene3D" id="2.130.10.10">
    <property type="entry name" value="YVTN repeat-like/Quinoprotein amine dehydrogenase"/>
    <property type="match status" value="3"/>
</dbReference>
<dbReference type="AlphaFoldDB" id="A0A0C9VHM4"/>
<name>A0A0C9VHM4_9AGAM</name>
<accession>A0A0C9VHM4</accession>
<evidence type="ECO:0000313" key="5">
    <source>
        <dbReference type="EMBL" id="KIJ65144.1"/>
    </source>
</evidence>
<feature type="compositionally biased region" description="Polar residues" evidence="4">
    <location>
        <begin position="672"/>
        <end position="689"/>
    </location>
</feature>
<dbReference type="InterPro" id="IPR036322">
    <property type="entry name" value="WD40_repeat_dom_sf"/>
</dbReference>
<keyword evidence="1 3" id="KW-0853">WD repeat</keyword>
<keyword evidence="2" id="KW-0677">Repeat</keyword>
<feature type="compositionally biased region" description="Polar residues" evidence="4">
    <location>
        <begin position="338"/>
        <end position="347"/>
    </location>
</feature>
<feature type="repeat" description="WD" evidence="3">
    <location>
        <begin position="202"/>
        <end position="236"/>
    </location>
</feature>
<dbReference type="HOGENOM" id="CLU_029556_0_0_1"/>
<dbReference type="SUPFAM" id="SSF50978">
    <property type="entry name" value="WD40 repeat-like"/>
    <property type="match status" value="1"/>
</dbReference>
<dbReference type="OrthoDB" id="674604at2759"/>
<dbReference type="SMART" id="SM00320">
    <property type="entry name" value="WD40"/>
    <property type="match status" value="7"/>
</dbReference>
<feature type="region of interest" description="Disordered" evidence="4">
    <location>
        <begin position="338"/>
        <end position="469"/>
    </location>
</feature>
<feature type="compositionally biased region" description="Polar residues" evidence="4">
    <location>
        <begin position="393"/>
        <end position="409"/>
    </location>
</feature>
<feature type="region of interest" description="Disordered" evidence="4">
    <location>
        <begin position="482"/>
        <end position="539"/>
    </location>
</feature>
<dbReference type="PANTHER" id="PTHR44019:SF8">
    <property type="entry name" value="POC1 CENTRIOLAR PROTEIN HOMOLOG"/>
    <property type="match status" value="1"/>
</dbReference>
<sequence length="710" mass="75597">MVSIRDAARKPYLRVRGQRIRPRLLHTLHGHTNQVSSLAFVPSSDFVVSGSCDGSCRIWSANEGREVGTQMKNGRDVRAVVVSVDGETMASGGDEGRIVICNLVTRERIIEWDTGHGRVLSLSFSSEGTLASGHRDGNVIVWKVSTGAPTAGPFKLHDGPVRSVSFSPSGDRIAAGDFGTIRVLYSHSGENVIPAIQARSFVRSVVWSPNGHQIISACDVSTIKFWNSSDGSLLGSREGRVRYSTVATTELVGGDTPHSVSSIAISSDGEVLASASYNRTVRLWSTVTHQQISPHLQHPDGLYCVALSSDGHYLAAGGNREVYIWNLRDIPEEAQPIVSDTNKSTSPVAGPATDLATTGDLETPKPNSGDNDASKKTDTDTDKGVPEAHKPPQSESTGADNNSAPNWLDQSAIPAESDDGAGESHYARGGAFWAGREDSLSDPPMKGKGKQKADEGMSSDDLDSAAQRRLFKRMNLKRFKPFKGISNPFKSAHEKTTTLSPPALAEPPEFRSTPSASTGPSGRSESPVPVSSQGRSETLEVVHVSAGRCKKFIMVVPGGKRYPKEMKITKWSMPWIKLAHKRQQLERSDPAPPSASQPTNVPPSQAHSPAEETSPQGDTTDSAQPPAAGGAHAGKGKGDGKGEGKGNGEGEGKGNGEGEDKGKDEDDSGDSVPSTSSRQARPPSETSVTKCDMFLIWLCYPRRVDGGPSL</sequence>
<evidence type="ECO:0008006" key="7">
    <source>
        <dbReference type="Google" id="ProtNLM"/>
    </source>
</evidence>
<evidence type="ECO:0000256" key="4">
    <source>
        <dbReference type="SAM" id="MobiDB-lite"/>
    </source>
</evidence>
<organism evidence="5 6">
    <name type="scientific">Hydnomerulius pinastri MD-312</name>
    <dbReference type="NCBI Taxonomy" id="994086"/>
    <lineage>
        <taxon>Eukaryota</taxon>
        <taxon>Fungi</taxon>
        <taxon>Dikarya</taxon>
        <taxon>Basidiomycota</taxon>
        <taxon>Agaricomycotina</taxon>
        <taxon>Agaricomycetes</taxon>
        <taxon>Agaricomycetidae</taxon>
        <taxon>Boletales</taxon>
        <taxon>Boletales incertae sedis</taxon>
        <taxon>Leucogyrophana</taxon>
    </lineage>
</organism>
<dbReference type="Pfam" id="PF00400">
    <property type="entry name" value="WD40"/>
    <property type="match status" value="6"/>
</dbReference>
<evidence type="ECO:0000256" key="2">
    <source>
        <dbReference type="ARBA" id="ARBA00022737"/>
    </source>
</evidence>
<feature type="repeat" description="WD" evidence="3">
    <location>
        <begin position="28"/>
        <end position="69"/>
    </location>
</feature>
<feature type="compositionally biased region" description="Polar residues" evidence="4">
    <location>
        <begin position="512"/>
        <end position="536"/>
    </location>
</feature>
<feature type="repeat" description="WD" evidence="3">
    <location>
        <begin position="260"/>
        <end position="294"/>
    </location>
</feature>
<keyword evidence="6" id="KW-1185">Reference proteome</keyword>
<dbReference type="InterPro" id="IPR050505">
    <property type="entry name" value="WDR55/POC1"/>
</dbReference>
<dbReference type="Proteomes" id="UP000053820">
    <property type="component" value="Unassembled WGS sequence"/>
</dbReference>
<dbReference type="InterPro" id="IPR001680">
    <property type="entry name" value="WD40_rpt"/>
</dbReference>
<gene>
    <name evidence="5" type="ORF">HYDPIDRAFT_111039</name>
</gene>
<reference evidence="5 6" key="1">
    <citation type="submission" date="2014-04" db="EMBL/GenBank/DDBJ databases">
        <title>Evolutionary Origins and Diversification of the Mycorrhizal Mutualists.</title>
        <authorList>
            <consortium name="DOE Joint Genome Institute"/>
            <consortium name="Mycorrhizal Genomics Consortium"/>
            <person name="Kohler A."/>
            <person name="Kuo A."/>
            <person name="Nagy L.G."/>
            <person name="Floudas D."/>
            <person name="Copeland A."/>
            <person name="Barry K.W."/>
            <person name="Cichocki N."/>
            <person name="Veneault-Fourrey C."/>
            <person name="LaButti K."/>
            <person name="Lindquist E.A."/>
            <person name="Lipzen A."/>
            <person name="Lundell T."/>
            <person name="Morin E."/>
            <person name="Murat C."/>
            <person name="Riley R."/>
            <person name="Ohm R."/>
            <person name="Sun H."/>
            <person name="Tunlid A."/>
            <person name="Henrissat B."/>
            <person name="Grigoriev I.V."/>
            <person name="Hibbett D.S."/>
            <person name="Martin F."/>
        </authorList>
    </citation>
    <scope>NUCLEOTIDE SEQUENCE [LARGE SCALE GENOMIC DNA]</scope>
    <source>
        <strain evidence="5 6">MD-312</strain>
    </source>
</reference>
<evidence type="ECO:0000256" key="3">
    <source>
        <dbReference type="PROSITE-ProRule" id="PRU00221"/>
    </source>
</evidence>
<dbReference type="EMBL" id="KN839844">
    <property type="protein sequence ID" value="KIJ65144.1"/>
    <property type="molecule type" value="Genomic_DNA"/>
</dbReference>
<feature type="region of interest" description="Disordered" evidence="4">
    <location>
        <begin position="579"/>
        <end position="691"/>
    </location>
</feature>
<feature type="non-terminal residue" evidence="5">
    <location>
        <position position="1"/>
    </location>
</feature>
<dbReference type="CDD" id="cd00200">
    <property type="entry name" value="WD40"/>
    <property type="match status" value="1"/>
</dbReference>
<evidence type="ECO:0000256" key="1">
    <source>
        <dbReference type="ARBA" id="ARBA00022574"/>
    </source>
</evidence>
<feature type="compositionally biased region" description="Basic and acidic residues" evidence="4">
    <location>
        <begin position="636"/>
        <end position="664"/>
    </location>
</feature>
<feature type="non-terminal residue" evidence="5">
    <location>
        <position position="710"/>
    </location>
</feature>
<feature type="compositionally biased region" description="Polar residues" evidence="4">
    <location>
        <begin position="596"/>
        <end position="623"/>
    </location>
</feature>
<proteinExistence type="predicted"/>
<dbReference type="PROSITE" id="PS50294">
    <property type="entry name" value="WD_REPEATS_REGION"/>
    <property type="match status" value="1"/>
</dbReference>
<feature type="compositionally biased region" description="Basic and acidic residues" evidence="4">
    <location>
        <begin position="372"/>
        <end position="392"/>
    </location>
</feature>
<dbReference type="PANTHER" id="PTHR44019">
    <property type="entry name" value="WD REPEAT-CONTAINING PROTEIN 55"/>
    <property type="match status" value="1"/>
</dbReference>